<keyword evidence="5 7" id="KW-0505">Motor protein</keyword>
<evidence type="ECO:0000256" key="7">
    <source>
        <dbReference type="PROSITE-ProRule" id="PRU00283"/>
    </source>
</evidence>
<dbReference type="PANTHER" id="PTHR47968">
    <property type="entry name" value="CENTROMERE PROTEIN E"/>
    <property type="match status" value="1"/>
</dbReference>
<keyword evidence="1" id="KW-0493">Microtubule</keyword>
<evidence type="ECO:0000256" key="2">
    <source>
        <dbReference type="ARBA" id="ARBA00022741"/>
    </source>
</evidence>
<dbReference type="PROSITE" id="PS50067">
    <property type="entry name" value="KINESIN_MOTOR_2"/>
    <property type="match status" value="1"/>
</dbReference>
<dbReference type="InterPro" id="IPR001752">
    <property type="entry name" value="Kinesin_motor_dom"/>
</dbReference>
<dbReference type="PANTHER" id="PTHR47968:SF13">
    <property type="entry name" value="KINESIN-LIKE PROTEIN KIF19 ISOFORM X1"/>
    <property type="match status" value="1"/>
</dbReference>
<evidence type="ECO:0000256" key="5">
    <source>
        <dbReference type="ARBA" id="ARBA00023175"/>
    </source>
</evidence>
<evidence type="ECO:0000313" key="9">
    <source>
        <dbReference type="EMBL" id="ORX76641.1"/>
    </source>
</evidence>
<dbReference type="AlphaFoldDB" id="A0A1Y1WSX2"/>
<dbReference type="EMBL" id="MCFG01000287">
    <property type="protein sequence ID" value="ORX76641.1"/>
    <property type="molecule type" value="Genomic_DNA"/>
</dbReference>
<dbReference type="GO" id="GO:0045144">
    <property type="term" value="P:meiotic sister chromatid segregation"/>
    <property type="evidence" value="ECO:0007669"/>
    <property type="project" value="EnsemblFungi"/>
</dbReference>
<evidence type="ECO:0000256" key="3">
    <source>
        <dbReference type="ARBA" id="ARBA00022840"/>
    </source>
</evidence>
<reference evidence="9 10" key="2">
    <citation type="submission" date="2016-08" db="EMBL/GenBank/DDBJ databases">
        <title>Pervasive Adenine N6-methylation of Active Genes in Fungi.</title>
        <authorList>
            <consortium name="DOE Joint Genome Institute"/>
            <person name="Mondo S.J."/>
            <person name="Dannebaum R.O."/>
            <person name="Kuo R.C."/>
            <person name="Labutti K."/>
            <person name="Haridas S."/>
            <person name="Kuo A."/>
            <person name="Salamov A."/>
            <person name="Ahrendt S.R."/>
            <person name="Lipzen A."/>
            <person name="Sullivan W."/>
            <person name="Andreopoulos W.B."/>
            <person name="Clum A."/>
            <person name="Lindquist E."/>
            <person name="Daum C."/>
            <person name="Ramamoorthy G.K."/>
            <person name="Gryganskyi A."/>
            <person name="Culley D."/>
            <person name="Magnuson J.K."/>
            <person name="James T.Y."/>
            <person name="O'Malley M.A."/>
            <person name="Stajich J.E."/>
            <person name="Spatafora J.W."/>
            <person name="Visel A."/>
            <person name="Grigoriev I.V."/>
        </authorList>
    </citation>
    <scope>NUCLEOTIDE SEQUENCE [LARGE SCALE GENOMIC DNA]</scope>
    <source>
        <strain evidence="9 10">S4</strain>
    </source>
</reference>
<evidence type="ECO:0000256" key="4">
    <source>
        <dbReference type="ARBA" id="ARBA00023054"/>
    </source>
</evidence>
<evidence type="ECO:0000256" key="1">
    <source>
        <dbReference type="ARBA" id="ARBA00022701"/>
    </source>
</evidence>
<dbReference type="GO" id="GO:0005880">
    <property type="term" value="C:nuclear microtubule"/>
    <property type="evidence" value="ECO:0007669"/>
    <property type="project" value="EnsemblFungi"/>
</dbReference>
<dbReference type="GO" id="GO:0035371">
    <property type="term" value="C:microtubule plus-end"/>
    <property type="evidence" value="ECO:0007669"/>
    <property type="project" value="EnsemblFungi"/>
</dbReference>
<evidence type="ECO:0000313" key="10">
    <source>
        <dbReference type="Proteomes" id="UP000193944"/>
    </source>
</evidence>
<dbReference type="STRING" id="1754192.A0A1Y1WSX2"/>
<dbReference type="FunFam" id="3.40.850.10:FF:000056">
    <property type="entry name" value="Kinesin-like protein"/>
    <property type="match status" value="1"/>
</dbReference>
<dbReference type="SMART" id="SM00129">
    <property type="entry name" value="KISc"/>
    <property type="match status" value="1"/>
</dbReference>
<dbReference type="Pfam" id="PF00225">
    <property type="entry name" value="Kinesin"/>
    <property type="match status" value="1"/>
</dbReference>
<dbReference type="InterPro" id="IPR036961">
    <property type="entry name" value="Kinesin_motor_dom_sf"/>
</dbReference>
<proteinExistence type="inferred from homology"/>
<keyword evidence="10" id="KW-1185">Reference proteome</keyword>
<keyword evidence="4" id="KW-0175">Coiled coil</keyword>
<dbReference type="InterPro" id="IPR027640">
    <property type="entry name" value="Kinesin-like_fam"/>
</dbReference>
<evidence type="ECO:0000259" key="8">
    <source>
        <dbReference type="PROSITE" id="PS50067"/>
    </source>
</evidence>
<reference evidence="9 10" key="1">
    <citation type="submission" date="2016-08" db="EMBL/GenBank/DDBJ databases">
        <title>A Parts List for Fungal Cellulosomes Revealed by Comparative Genomics.</title>
        <authorList>
            <consortium name="DOE Joint Genome Institute"/>
            <person name="Haitjema C.H."/>
            <person name="Gilmore S.P."/>
            <person name="Henske J.K."/>
            <person name="Solomon K.V."/>
            <person name="De Groot R."/>
            <person name="Kuo A."/>
            <person name="Mondo S.J."/>
            <person name="Salamov A.A."/>
            <person name="Labutti K."/>
            <person name="Zhao Z."/>
            <person name="Chiniquy J."/>
            <person name="Barry K."/>
            <person name="Brewer H.M."/>
            <person name="Purvine S.O."/>
            <person name="Wright A.T."/>
            <person name="Boxma B."/>
            <person name="Van Alen T."/>
            <person name="Hackstein J.H."/>
            <person name="Baker S.E."/>
            <person name="Grigoriev I.V."/>
            <person name="O'Malley M.A."/>
        </authorList>
    </citation>
    <scope>NUCLEOTIDE SEQUENCE [LARGE SCALE GENOMIC DNA]</scope>
    <source>
        <strain evidence="9 10">S4</strain>
    </source>
</reference>
<dbReference type="GO" id="GO:0090307">
    <property type="term" value="P:mitotic spindle assembly"/>
    <property type="evidence" value="ECO:0007669"/>
    <property type="project" value="EnsemblFungi"/>
</dbReference>
<feature type="domain" description="Kinesin motor" evidence="8">
    <location>
        <begin position="17"/>
        <end position="382"/>
    </location>
</feature>
<dbReference type="GO" id="GO:0051228">
    <property type="term" value="P:mitotic spindle disassembly"/>
    <property type="evidence" value="ECO:0007669"/>
    <property type="project" value="EnsemblFungi"/>
</dbReference>
<dbReference type="GO" id="GO:0061673">
    <property type="term" value="C:mitotic spindle astral microtubule"/>
    <property type="evidence" value="ECO:0007669"/>
    <property type="project" value="EnsemblFungi"/>
</dbReference>
<dbReference type="GO" id="GO:0070463">
    <property type="term" value="F:tubulin-dependent ATPase activity"/>
    <property type="evidence" value="ECO:0007669"/>
    <property type="project" value="EnsemblFungi"/>
</dbReference>
<feature type="binding site" evidence="7">
    <location>
        <begin position="140"/>
        <end position="147"/>
    </location>
    <ligand>
        <name>ATP</name>
        <dbReference type="ChEBI" id="CHEBI:30616"/>
    </ligand>
</feature>
<dbReference type="GO" id="GO:0000776">
    <property type="term" value="C:kinetochore"/>
    <property type="evidence" value="ECO:0007669"/>
    <property type="project" value="EnsemblFungi"/>
</dbReference>
<sequence length="417" mass="47153">MIVDSNTKNSENEAKSNILVTVRVRPLNNKEKQYHEQENDELFPEVDTFNNLGQNNNTLGKKIINVIDRNILVFDPLNTNNKQLLFRIPSHNNRRNKDIRYAFDHVFDENSTQQEVFENTTKFLIDDVLNGYNATVFAYGATGCGKTYTITGTAEDPGIIPRTMDELFKKIEEYKDNKIIESSLSYLEVYNETIRDLLAPDNKTLTPLNLREDSNGVIVSGLSEHHPNNVEDVIKLLIKGNNNRTKAATEANIVSSRSHAVLQLRIKQREREANITTDYTSAVLSIIDLAGSERASVSKNQGERLVEGANINRSLLALGNCINALCTNSYHIPYRDSKLTRLLKFSLGGNCKVVMITNVSPSSLHYEETHNTLKYANRAKNIKTKIEQNLIHVESHIAQYPKIIQVIIFPSCYTLAI</sequence>
<dbReference type="InterPro" id="IPR027417">
    <property type="entry name" value="P-loop_NTPase"/>
</dbReference>
<dbReference type="Proteomes" id="UP000193944">
    <property type="component" value="Unassembled WGS sequence"/>
</dbReference>
<dbReference type="PRINTS" id="PR00380">
    <property type="entry name" value="KINESINHEAVY"/>
</dbReference>
<dbReference type="GO" id="GO:0008574">
    <property type="term" value="F:plus-end-directed microtubule motor activity"/>
    <property type="evidence" value="ECO:0007669"/>
    <property type="project" value="EnsemblFungi"/>
</dbReference>
<dbReference type="GO" id="GO:0007079">
    <property type="term" value="P:mitotic chromosome movement towards spindle pole"/>
    <property type="evidence" value="ECO:0007669"/>
    <property type="project" value="EnsemblFungi"/>
</dbReference>
<dbReference type="CDD" id="cd01370">
    <property type="entry name" value="KISc_KIP3_like"/>
    <property type="match status" value="1"/>
</dbReference>
<dbReference type="OrthoDB" id="3176171at2759"/>
<dbReference type="SUPFAM" id="SSF52540">
    <property type="entry name" value="P-loop containing nucleoside triphosphate hydrolases"/>
    <property type="match status" value="1"/>
</dbReference>
<dbReference type="GO" id="GO:0005524">
    <property type="term" value="F:ATP binding"/>
    <property type="evidence" value="ECO:0007669"/>
    <property type="project" value="UniProtKB-UniRule"/>
</dbReference>
<accession>A0A1Y1WSX2</accession>
<comment type="similarity">
    <text evidence="7">Belongs to the TRAFAC class myosin-kinesin ATPase superfamily. Kinesin family.</text>
</comment>
<gene>
    <name evidence="9" type="ORF">BCR32DRAFT_208813</name>
</gene>
<dbReference type="GO" id="GO:1990023">
    <property type="term" value="C:mitotic spindle midzone"/>
    <property type="evidence" value="ECO:0007669"/>
    <property type="project" value="EnsemblFungi"/>
</dbReference>
<dbReference type="GO" id="GO:0000132">
    <property type="term" value="P:establishment of mitotic spindle orientation"/>
    <property type="evidence" value="ECO:0007669"/>
    <property type="project" value="EnsemblFungi"/>
</dbReference>
<dbReference type="GO" id="GO:0070462">
    <property type="term" value="P:plus-end specific microtubule depolymerization"/>
    <property type="evidence" value="ECO:0007669"/>
    <property type="project" value="EnsemblFungi"/>
</dbReference>
<keyword evidence="2 7" id="KW-0547">Nucleotide-binding</keyword>
<dbReference type="Gene3D" id="3.40.850.10">
    <property type="entry name" value="Kinesin motor domain"/>
    <property type="match status" value="1"/>
</dbReference>
<comment type="caution">
    <text evidence="9">The sequence shown here is derived from an EMBL/GenBank/DDBJ whole genome shotgun (WGS) entry which is preliminary data.</text>
</comment>
<dbReference type="GO" id="GO:0030473">
    <property type="term" value="P:nuclear migration along microtubule"/>
    <property type="evidence" value="ECO:0007669"/>
    <property type="project" value="EnsemblFungi"/>
</dbReference>
<dbReference type="GO" id="GO:0007020">
    <property type="term" value="P:microtubule nucleation"/>
    <property type="evidence" value="ECO:0007669"/>
    <property type="project" value="EnsemblFungi"/>
</dbReference>
<dbReference type="GO" id="GO:0008017">
    <property type="term" value="F:microtubule binding"/>
    <property type="evidence" value="ECO:0007669"/>
    <property type="project" value="InterPro"/>
</dbReference>
<dbReference type="GO" id="GO:0031115">
    <property type="term" value="P:negative regulation of microtubule polymerization"/>
    <property type="evidence" value="ECO:0007669"/>
    <property type="project" value="EnsemblFungi"/>
</dbReference>
<protein>
    <recommendedName>
        <fullName evidence="6">Kinesin-like protein KIN-8B</fullName>
    </recommendedName>
</protein>
<name>A0A1Y1WSX2_9FUNG</name>
<organism evidence="9 10">
    <name type="scientific">Anaeromyces robustus</name>
    <dbReference type="NCBI Taxonomy" id="1754192"/>
    <lineage>
        <taxon>Eukaryota</taxon>
        <taxon>Fungi</taxon>
        <taxon>Fungi incertae sedis</taxon>
        <taxon>Chytridiomycota</taxon>
        <taxon>Chytridiomycota incertae sedis</taxon>
        <taxon>Neocallimastigomycetes</taxon>
        <taxon>Neocallimastigales</taxon>
        <taxon>Neocallimastigaceae</taxon>
        <taxon>Anaeromyces</taxon>
    </lineage>
</organism>
<dbReference type="GO" id="GO:0032888">
    <property type="term" value="P:regulation of mitotic spindle elongation"/>
    <property type="evidence" value="ECO:0007669"/>
    <property type="project" value="EnsemblFungi"/>
</dbReference>
<evidence type="ECO:0000256" key="6">
    <source>
        <dbReference type="ARBA" id="ARBA00068376"/>
    </source>
</evidence>
<keyword evidence="3 7" id="KW-0067">ATP-binding</keyword>
<dbReference type="GO" id="GO:0099606">
    <property type="term" value="P:microtubule plus-end directed mitotic chromosome migration"/>
    <property type="evidence" value="ECO:0007669"/>
    <property type="project" value="EnsemblFungi"/>
</dbReference>